<evidence type="ECO:0000256" key="9">
    <source>
        <dbReference type="ARBA" id="ARBA00022694"/>
    </source>
</evidence>
<keyword evidence="3 14" id="KW-0004">4Fe-4S</keyword>
<dbReference type="PIRSF" id="PIRSF006004">
    <property type="entry name" value="CHP00048"/>
    <property type="match status" value="1"/>
</dbReference>
<feature type="domain" description="Radical SAM core" evidence="15">
    <location>
        <begin position="133"/>
        <end position="364"/>
    </location>
</feature>
<dbReference type="SFLD" id="SFLDF00275">
    <property type="entry name" value="adenosine_C2_methyltransferase"/>
    <property type="match status" value="1"/>
</dbReference>
<keyword evidence="10 14" id="KW-0479">Metal-binding</keyword>
<dbReference type="Gene3D" id="1.10.150.530">
    <property type="match status" value="1"/>
</dbReference>
<keyword evidence="8 14" id="KW-0949">S-adenosyl-L-methionine</keyword>
<comment type="caution">
    <text evidence="16">The sequence shown here is derived from an EMBL/GenBank/DDBJ whole genome shotgun (WGS) entry which is preliminary data.</text>
</comment>
<name>A0ABM8RK00_9BACT</name>
<dbReference type="HAMAP" id="MF_01849">
    <property type="entry name" value="RNA_methyltr_RlmN"/>
    <property type="match status" value="1"/>
</dbReference>
<evidence type="ECO:0000256" key="6">
    <source>
        <dbReference type="ARBA" id="ARBA00022603"/>
    </source>
</evidence>
<dbReference type="InterPro" id="IPR004383">
    <property type="entry name" value="rRNA_lsu_MTrfase_RlmN/Cfr"/>
</dbReference>
<keyword evidence="11 14" id="KW-0408">Iron</keyword>
<dbReference type="GO" id="GO:0008168">
    <property type="term" value="F:methyltransferase activity"/>
    <property type="evidence" value="ECO:0007669"/>
    <property type="project" value="UniProtKB-KW"/>
</dbReference>
<keyword evidence="7 14" id="KW-0808">Transferase</keyword>
<dbReference type="EMBL" id="CAJNBJ010000016">
    <property type="protein sequence ID" value="CAE6757327.1"/>
    <property type="molecule type" value="Genomic_DNA"/>
</dbReference>
<dbReference type="InterPro" id="IPR013785">
    <property type="entry name" value="Aldolase_TIM"/>
</dbReference>
<evidence type="ECO:0000256" key="7">
    <source>
        <dbReference type="ARBA" id="ARBA00022679"/>
    </source>
</evidence>
<evidence type="ECO:0000256" key="12">
    <source>
        <dbReference type="ARBA" id="ARBA00023014"/>
    </source>
</evidence>
<evidence type="ECO:0000256" key="5">
    <source>
        <dbReference type="ARBA" id="ARBA00022552"/>
    </source>
</evidence>
<feature type="binding site" evidence="14">
    <location>
        <position position="147"/>
    </location>
    <ligand>
        <name>[4Fe-4S] cluster</name>
        <dbReference type="ChEBI" id="CHEBI:49883"/>
        <note>4Fe-4S-S-AdoMet</note>
    </ligand>
</feature>
<comment type="catalytic activity">
    <reaction evidence="14">
        <text>adenosine(37) in tRNA + 2 reduced [2Fe-2S]-[ferredoxin] + 2 S-adenosyl-L-methionine = 2-methyladenosine(37) in tRNA + 5'-deoxyadenosine + L-methionine + 2 oxidized [2Fe-2S]-[ferredoxin] + S-adenosyl-L-homocysteine</text>
        <dbReference type="Rhea" id="RHEA:43332"/>
        <dbReference type="Rhea" id="RHEA-COMP:10000"/>
        <dbReference type="Rhea" id="RHEA-COMP:10001"/>
        <dbReference type="Rhea" id="RHEA-COMP:10162"/>
        <dbReference type="Rhea" id="RHEA-COMP:10485"/>
        <dbReference type="ChEBI" id="CHEBI:17319"/>
        <dbReference type="ChEBI" id="CHEBI:33737"/>
        <dbReference type="ChEBI" id="CHEBI:33738"/>
        <dbReference type="ChEBI" id="CHEBI:57844"/>
        <dbReference type="ChEBI" id="CHEBI:57856"/>
        <dbReference type="ChEBI" id="CHEBI:59789"/>
        <dbReference type="ChEBI" id="CHEBI:74411"/>
        <dbReference type="ChEBI" id="CHEBI:74497"/>
        <dbReference type="EC" id="2.1.1.192"/>
    </reaction>
</comment>
<dbReference type="InterPro" id="IPR048641">
    <property type="entry name" value="RlmN_N"/>
</dbReference>
<evidence type="ECO:0000256" key="14">
    <source>
        <dbReference type="HAMAP-Rule" id="MF_01849"/>
    </source>
</evidence>
<keyword evidence="13 14" id="KW-1015">Disulfide bond</keyword>
<dbReference type="EC" id="2.1.1.192" evidence="14"/>
<feature type="active site" description="S-methylcysteine intermediate" evidence="14">
    <location>
        <position position="370"/>
    </location>
</feature>
<evidence type="ECO:0000259" key="15">
    <source>
        <dbReference type="PROSITE" id="PS51918"/>
    </source>
</evidence>
<keyword evidence="17" id="KW-1185">Reference proteome</keyword>
<comment type="miscellaneous">
    <text evidence="14">Reaction proceeds by a ping-pong mechanism involving intermediate methylation of a conserved cysteine residue.</text>
</comment>
<dbReference type="SMART" id="SM00729">
    <property type="entry name" value="Elp3"/>
    <property type="match status" value="1"/>
</dbReference>
<dbReference type="InterPro" id="IPR006638">
    <property type="entry name" value="Elp3/MiaA/NifB-like_rSAM"/>
</dbReference>
<dbReference type="Pfam" id="PF04055">
    <property type="entry name" value="Radical_SAM"/>
    <property type="match status" value="1"/>
</dbReference>
<comment type="function">
    <text evidence="14">Specifically methylates position 2 of adenine 2503 in 23S rRNA and position 2 of adenine 37 in tRNAs.</text>
</comment>
<dbReference type="SFLD" id="SFLDG01062">
    <property type="entry name" value="methyltransferase_(Class_A)"/>
    <property type="match status" value="1"/>
</dbReference>
<proteinExistence type="inferred from homology"/>
<keyword evidence="4 14" id="KW-0963">Cytoplasm</keyword>
<dbReference type="CDD" id="cd01335">
    <property type="entry name" value="Radical_SAM"/>
    <property type="match status" value="1"/>
</dbReference>
<feature type="binding site" evidence="14">
    <location>
        <position position="327"/>
    </location>
    <ligand>
        <name>S-adenosyl-L-methionine</name>
        <dbReference type="ChEBI" id="CHEBI:59789"/>
    </ligand>
</feature>
<dbReference type="Proteomes" id="UP000675880">
    <property type="component" value="Unassembled WGS sequence"/>
</dbReference>
<keyword evidence="6 14" id="KW-0489">Methyltransferase</keyword>
<comment type="caution">
    <text evidence="14">Lacks conserved residue(s) required for the propagation of feature annotation.</text>
</comment>
<feature type="active site" description="Proton acceptor" evidence="14">
    <location>
        <position position="127"/>
    </location>
</feature>
<dbReference type="SUPFAM" id="SSF102114">
    <property type="entry name" value="Radical SAM enzymes"/>
    <property type="match status" value="1"/>
</dbReference>
<evidence type="ECO:0000313" key="17">
    <source>
        <dbReference type="Proteomes" id="UP000675880"/>
    </source>
</evidence>
<protein>
    <recommendedName>
        <fullName evidence="14">Probable dual-specificity RNA methyltransferase RlmN</fullName>
        <ecNumber evidence="14">2.1.1.192</ecNumber>
    </recommendedName>
    <alternativeName>
        <fullName evidence="14">23S rRNA (adenine(2503)-C(2))-methyltransferase</fullName>
    </alternativeName>
    <alternativeName>
        <fullName evidence="14">23S rRNA m2A2503 methyltransferase</fullName>
    </alternativeName>
    <alternativeName>
        <fullName evidence="14">Ribosomal RNA large subunit methyltransferase N</fullName>
    </alternativeName>
    <alternativeName>
        <fullName evidence="14">tRNA (adenine(37)-C(2))-methyltransferase</fullName>
    </alternativeName>
    <alternativeName>
        <fullName evidence="14">tRNA m2A37 methyltransferase</fullName>
    </alternativeName>
</protein>
<dbReference type="PANTHER" id="PTHR30544">
    <property type="entry name" value="23S RRNA METHYLTRANSFERASE"/>
    <property type="match status" value="1"/>
</dbReference>
<comment type="catalytic activity">
    <reaction evidence="14">
        <text>adenosine(2503) in 23S rRNA + 2 reduced [2Fe-2S]-[ferredoxin] + 2 S-adenosyl-L-methionine = 2-methyladenosine(2503) in 23S rRNA + 5'-deoxyadenosine + L-methionine + 2 oxidized [2Fe-2S]-[ferredoxin] + S-adenosyl-L-homocysteine</text>
        <dbReference type="Rhea" id="RHEA:42916"/>
        <dbReference type="Rhea" id="RHEA-COMP:10000"/>
        <dbReference type="Rhea" id="RHEA-COMP:10001"/>
        <dbReference type="Rhea" id="RHEA-COMP:10152"/>
        <dbReference type="Rhea" id="RHEA-COMP:10282"/>
        <dbReference type="ChEBI" id="CHEBI:17319"/>
        <dbReference type="ChEBI" id="CHEBI:33737"/>
        <dbReference type="ChEBI" id="CHEBI:33738"/>
        <dbReference type="ChEBI" id="CHEBI:57844"/>
        <dbReference type="ChEBI" id="CHEBI:57856"/>
        <dbReference type="ChEBI" id="CHEBI:59789"/>
        <dbReference type="ChEBI" id="CHEBI:74411"/>
        <dbReference type="ChEBI" id="CHEBI:74497"/>
        <dbReference type="EC" id="2.1.1.192"/>
    </reaction>
</comment>
<evidence type="ECO:0000256" key="8">
    <source>
        <dbReference type="ARBA" id="ARBA00022691"/>
    </source>
</evidence>
<evidence type="ECO:0000256" key="3">
    <source>
        <dbReference type="ARBA" id="ARBA00022485"/>
    </source>
</evidence>
<dbReference type="InterPro" id="IPR027492">
    <property type="entry name" value="RNA_MTrfase_RlmN"/>
</dbReference>
<sequence length="392" mass="43342">MNRFIIAYCRTNATKFALLVTSFFPVLGSGMIQHGSARTNLLAFTESGMAAYVASLGWPAYRASQILRWLYQDRIRTFAAMSNLPQKDREYLTANCSIERTSNIHVFSSQDGTKKFVLTLADGNQVECVLIPDEDRLTLCLSTQVGCTLDCGFCLTGTLGLRRNLRAHEIVDQVLLAQDHLHAGERLTNLVFMGMGEPLANLDAVADAVTRLTDQTWGLGFSGRRITISTAGLASRIKDVAPLKVNLAISLNATTDELRQQIMPAANRLHSLQALLAACRAYPLADRERLTFEYVLLADVNDRAEDAARLVKLLRGLRCKVNLIPFNPFPGSPYRRPSDTAIDSFQNILRRGHLDVYLRRSRGRDVLGACGQLGRLETGEGPVALTQIQARC</sequence>
<keyword evidence="5 14" id="KW-0698">rRNA processing</keyword>
<dbReference type="GO" id="GO:0032259">
    <property type="term" value="P:methylation"/>
    <property type="evidence" value="ECO:0007669"/>
    <property type="project" value="UniProtKB-KW"/>
</dbReference>
<dbReference type="InterPro" id="IPR007197">
    <property type="entry name" value="rSAM"/>
</dbReference>
<dbReference type="Pfam" id="PF21016">
    <property type="entry name" value="RlmN_N"/>
    <property type="match status" value="1"/>
</dbReference>
<evidence type="ECO:0000256" key="13">
    <source>
        <dbReference type="ARBA" id="ARBA00023157"/>
    </source>
</evidence>
<reference evidence="16 17" key="1">
    <citation type="submission" date="2021-02" db="EMBL/GenBank/DDBJ databases">
        <authorList>
            <person name="Han P."/>
        </authorList>
    </citation>
    <scope>NUCLEOTIDE SEQUENCE [LARGE SCALE GENOMIC DNA]</scope>
    <source>
        <strain evidence="16">Candidatus Nitrospira sp. ZN2</strain>
    </source>
</reference>
<evidence type="ECO:0000256" key="4">
    <source>
        <dbReference type="ARBA" id="ARBA00022490"/>
    </source>
</evidence>
<feature type="binding site" evidence="14">
    <location>
        <position position="151"/>
    </location>
    <ligand>
        <name>[4Fe-4S] cluster</name>
        <dbReference type="ChEBI" id="CHEBI:49883"/>
        <note>4Fe-4S-S-AdoMet</note>
    </ligand>
</feature>
<feature type="binding site" evidence="14">
    <location>
        <position position="229"/>
    </location>
    <ligand>
        <name>S-adenosyl-L-methionine</name>
        <dbReference type="ChEBI" id="CHEBI:59789"/>
    </ligand>
</feature>
<feature type="binding site" evidence="14">
    <location>
        <position position="154"/>
    </location>
    <ligand>
        <name>[4Fe-4S] cluster</name>
        <dbReference type="ChEBI" id="CHEBI:49883"/>
        <note>4Fe-4S-S-AdoMet</note>
    </ligand>
</feature>
<dbReference type="PROSITE" id="PS51918">
    <property type="entry name" value="RADICAL_SAM"/>
    <property type="match status" value="1"/>
</dbReference>
<evidence type="ECO:0000256" key="11">
    <source>
        <dbReference type="ARBA" id="ARBA00023004"/>
    </source>
</evidence>
<comment type="similarity">
    <text evidence="2 14">Belongs to the radical SAM superfamily. RlmN family.</text>
</comment>
<accession>A0ABM8RK00</accession>
<dbReference type="Gene3D" id="3.20.20.70">
    <property type="entry name" value="Aldolase class I"/>
    <property type="match status" value="1"/>
</dbReference>
<keyword evidence="12 14" id="KW-0411">Iron-sulfur</keyword>
<comment type="subcellular location">
    <subcellularLocation>
        <location evidence="1 14">Cytoplasm</location>
    </subcellularLocation>
</comment>
<dbReference type="InterPro" id="IPR058240">
    <property type="entry name" value="rSAM_sf"/>
</dbReference>
<comment type="cofactor">
    <cofactor evidence="14">
        <name>[4Fe-4S] cluster</name>
        <dbReference type="ChEBI" id="CHEBI:49883"/>
    </cofactor>
    <text evidence="14">Binds 1 [4Fe-4S] cluster. The cluster is coordinated with 3 cysteines and an exchangeable S-adenosyl-L-methionine.</text>
</comment>
<dbReference type="SFLD" id="SFLDS00029">
    <property type="entry name" value="Radical_SAM"/>
    <property type="match status" value="1"/>
</dbReference>
<evidence type="ECO:0000256" key="1">
    <source>
        <dbReference type="ARBA" id="ARBA00004496"/>
    </source>
</evidence>
<dbReference type="InterPro" id="IPR040072">
    <property type="entry name" value="Methyltransferase_A"/>
</dbReference>
<organism evidence="16 17">
    <name type="scientific">Nitrospira defluvii</name>
    <dbReference type="NCBI Taxonomy" id="330214"/>
    <lineage>
        <taxon>Bacteria</taxon>
        <taxon>Pseudomonadati</taxon>
        <taxon>Nitrospirota</taxon>
        <taxon>Nitrospiria</taxon>
        <taxon>Nitrospirales</taxon>
        <taxon>Nitrospiraceae</taxon>
        <taxon>Nitrospira</taxon>
    </lineage>
</organism>
<gene>
    <name evidence="14 16" type="primary">rlmN</name>
    <name evidence="16" type="ORF">NSPZN2_30469</name>
</gene>
<evidence type="ECO:0000256" key="2">
    <source>
        <dbReference type="ARBA" id="ARBA00007544"/>
    </source>
</evidence>
<feature type="binding site" evidence="14">
    <location>
        <begin position="250"/>
        <end position="252"/>
    </location>
    <ligand>
        <name>S-adenosyl-L-methionine</name>
        <dbReference type="ChEBI" id="CHEBI:59789"/>
    </ligand>
</feature>
<keyword evidence="9 14" id="KW-0819">tRNA processing</keyword>
<evidence type="ECO:0000256" key="10">
    <source>
        <dbReference type="ARBA" id="ARBA00022723"/>
    </source>
</evidence>
<dbReference type="NCBIfam" id="TIGR00048">
    <property type="entry name" value="rRNA_mod_RlmN"/>
    <property type="match status" value="1"/>
</dbReference>
<feature type="binding site" evidence="14">
    <location>
        <begin position="196"/>
        <end position="197"/>
    </location>
    <ligand>
        <name>S-adenosyl-L-methionine</name>
        <dbReference type="ChEBI" id="CHEBI:59789"/>
    </ligand>
</feature>
<dbReference type="PANTHER" id="PTHR30544:SF5">
    <property type="entry name" value="RADICAL SAM CORE DOMAIN-CONTAINING PROTEIN"/>
    <property type="match status" value="1"/>
</dbReference>
<evidence type="ECO:0000313" key="16">
    <source>
        <dbReference type="EMBL" id="CAE6757327.1"/>
    </source>
</evidence>